<dbReference type="AlphaFoldDB" id="A0A4Q1S9K6"/>
<sequence>MTAAAQDPPAPRPQQVLEAPVPAVAFSAGFSYLQTDLLNTPGVANTYTLGWYAMPQYYFTRHLSAIGEFDDLGNYHAHAGENVRAFLGGPEWTFATMHHVQPFVFTEGGAVRDSRDNYINWMASAAGGIGFNTRISKSVSFQLIPAEYVASKQTDGDWSGNLMAKAGFTFNGFRWKR</sequence>
<accession>A0A4Q1S9K6</accession>
<dbReference type="RefSeq" id="WP_164981577.1">
    <property type="nucleotide sequence ID" value="NZ_BMGU01000002.1"/>
</dbReference>
<protein>
    <submittedName>
        <fullName evidence="1">Uncharacterized protein</fullName>
    </submittedName>
</protein>
<evidence type="ECO:0000313" key="1">
    <source>
        <dbReference type="EMBL" id="RXS93746.1"/>
    </source>
</evidence>
<dbReference type="Proteomes" id="UP000290253">
    <property type="component" value="Unassembled WGS sequence"/>
</dbReference>
<comment type="caution">
    <text evidence="1">The sequence shown here is derived from an EMBL/GenBank/DDBJ whole genome shotgun (WGS) entry which is preliminary data.</text>
</comment>
<gene>
    <name evidence="1" type="ORF">ESZ00_17000</name>
</gene>
<keyword evidence="2" id="KW-1185">Reference proteome</keyword>
<name>A0A4Q1S9K6_9BACT</name>
<dbReference type="EMBL" id="SDMK01000004">
    <property type="protein sequence ID" value="RXS93746.1"/>
    <property type="molecule type" value="Genomic_DNA"/>
</dbReference>
<reference evidence="1 2" key="1">
    <citation type="journal article" date="2016" name="Int. J. Syst. Evol. Microbiol.">
        <title>Acidipila dinghuensis sp. nov., an acidobacterium isolated from forest soil.</title>
        <authorList>
            <person name="Jiang Y.W."/>
            <person name="Wang J."/>
            <person name="Chen M.H."/>
            <person name="Lv Y.Y."/>
            <person name="Qiu L.H."/>
        </authorList>
    </citation>
    <scope>NUCLEOTIDE SEQUENCE [LARGE SCALE GENOMIC DNA]</scope>
    <source>
        <strain evidence="1 2">DHOF10</strain>
    </source>
</reference>
<organism evidence="1 2">
    <name type="scientific">Silvibacterium dinghuense</name>
    <dbReference type="NCBI Taxonomy" id="1560006"/>
    <lineage>
        <taxon>Bacteria</taxon>
        <taxon>Pseudomonadati</taxon>
        <taxon>Acidobacteriota</taxon>
        <taxon>Terriglobia</taxon>
        <taxon>Terriglobales</taxon>
        <taxon>Acidobacteriaceae</taxon>
        <taxon>Silvibacterium</taxon>
    </lineage>
</organism>
<evidence type="ECO:0000313" key="2">
    <source>
        <dbReference type="Proteomes" id="UP000290253"/>
    </source>
</evidence>
<proteinExistence type="predicted"/>